<dbReference type="InterPro" id="IPR016874">
    <property type="entry name" value="TcmP-like"/>
</dbReference>
<dbReference type="Proteomes" id="UP000430146">
    <property type="component" value="Unassembled WGS sequence"/>
</dbReference>
<dbReference type="PIRSF" id="PIRSF028177">
    <property type="entry name" value="Polyketide_synth_Omtfrase_TcmP"/>
    <property type="match status" value="1"/>
</dbReference>
<dbReference type="GO" id="GO:0008168">
    <property type="term" value="F:methyltransferase activity"/>
    <property type="evidence" value="ECO:0007669"/>
    <property type="project" value="UniProtKB-KW"/>
</dbReference>
<protein>
    <recommendedName>
        <fullName evidence="5">Methyltransferase</fullName>
    </recommendedName>
</protein>
<dbReference type="PANTHER" id="PTHR43619:SF2">
    <property type="entry name" value="S-ADENOSYL-L-METHIONINE-DEPENDENT METHYLTRANSFERASES SUPERFAMILY PROTEIN"/>
    <property type="match status" value="1"/>
</dbReference>
<keyword evidence="2" id="KW-0808">Transferase</keyword>
<dbReference type="InterPro" id="IPR029063">
    <property type="entry name" value="SAM-dependent_MTases_sf"/>
</dbReference>
<dbReference type="Pfam" id="PF04072">
    <property type="entry name" value="LCM"/>
    <property type="match status" value="1"/>
</dbReference>
<evidence type="ECO:0000256" key="1">
    <source>
        <dbReference type="ARBA" id="ARBA00022603"/>
    </source>
</evidence>
<keyword evidence="4" id="KW-1185">Reference proteome</keyword>
<dbReference type="PANTHER" id="PTHR43619">
    <property type="entry name" value="S-ADENOSYL-L-METHIONINE-DEPENDENT METHYLTRANSFERASE YKTD-RELATED"/>
    <property type="match status" value="1"/>
</dbReference>
<dbReference type="InterPro" id="IPR007213">
    <property type="entry name" value="Ppm1/Ppm2/Tcmp"/>
</dbReference>
<dbReference type="EMBL" id="CACSIP010000047">
    <property type="protein sequence ID" value="CAA0133177.1"/>
    <property type="molecule type" value="Genomic_DNA"/>
</dbReference>
<dbReference type="SUPFAM" id="SSF53335">
    <property type="entry name" value="S-adenosyl-L-methionine-dependent methyltransferases"/>
    <property type="match status" value="1"/>
</dbReference>
<evidence type="ECO:0000256" key="2">
    <source>
        <dbReference type="ARBA" id="ARBA00022679"/>
    </source>
</evidence>
<dbReference type="GO" id="GO:0032259">
    <property type="term" value="P:methylation"/>
    <property type="evidence" value="ECO:0007669"/>
    <property type="project" value="UniProtKB-KW"/>
</dbReference>
<dbReference type="Gene3D" id="3.40.50.150">
    <property type="entry name" value="Vaccinia Virus protein VP39"/>
    <property type="match status" value="1"/>
</dbReference>
<accession>A0A5S9R6X7</accession>
<name>A0A5S9R6X7_MYCVN</name>
<organism evidence="3 4">
    <name type="scientific">Mycolicibacterium vanbaalenii</name>
    <name type="common">Mycobacterium vanbaalenii</name>
    <dbReference type="NCBI Taxonomy" id="110539"/>
    <lineage>
        <taxon>Bacteria</taxon>
        <taxon>Bacillati</taxon>
        <taxon>Actinomycetota</taxon>
        <taxon>Actinomycetes</taxon>
        <taxon>Mycobacteriales</taxon>
        <taxon>Mycobacteriaceae</taxon>
        <taxon>Mycolicibacterium</taxon>
    </lineage>
</organism>
<reference evidence="3 4" key="1">
    <citation type="submission" date="2019-11" db="EMBL/GenBank/DDBJ databases">
        <authorList>
            <person name="Holert J."/>
        </authorList>
    </citation>
    <scope>NUCLEOTIDE SEQUENCE [LARGE SCALE GENOMIC DNA]</scope>
    <source>
        <strain evidence="3">BC8_1</strain>
    </source>
</reference>
<dbReference type="AlphaFoldDB" id="A0A5S9R6X7"/>
<proteinExistence type="predicted"/>
<gene>
    <name evidence="3" type="ORF">AELLOGFF_06078</name>
</gene>
<evidence type="ECO:0000313" key="3">
    <source>
        <dbReference type="EMBL" id="CAA0133177.1"/>
    </source>
</evidence>
<keyword evidence="1" id="KW-0489">Methyltransferase</keyword>
<sequence length="275" mass="30345">MARNPVIDGSVLDGVSATTLWTLRNRAVEAKRSDGVIRDPWAITLLDAIAYDYDKFGRPGQVHALRAQAFDAATRQYLLTHPKAAVVALAEGLQTSYWRLARDRANADSAWYSIDLPPVMELRERLLPAEDHIVGLAQSALDRSWMDRVDATHGVFITAEGLLMYLQPDEALGLITDCARRFPGGAMMFDSIPHWFSGRTLRGLKLSRRYVAPPMPFALSADESAALAGNVPGVRTAHDMRLPAGRGWFKIASHPSLDRGILRSIRPSVTLLEFG</sequence>
<dbReference type="OrthoDB" id="9800233at2"/>
<evidence type="ECO:0000313" key="4">
    <source>
        <dbReference type="Proteomes" id="UP000430146"/>
    </source>
</evidence>
<evidence type="ECO:0008006" key="5">
    <source>
        <dbReference type="Google" id="ProtNLM"/>
    </source>
</evidence>